<dbReference type="InterPro" id="IPR016160">
    <property type="entry name" value="Ald_DH_CS_CYS"/>
</dbReference>
<evidence type="ECO:0000313" key="9">
    <source>
        <dbReference type="EMBL" id="EOT87219.1"/>
    </source>
</evidence>
<dbReference type="GO" id="GO:0005737">
    <property type="term" value="C:cytoplasm"/>
    <property type="evidence" value="ECO:0007669"/>
    <property type="project" value="TreeGrafter"/>
</dbReference>
<dbReference type="AlphaFoldDB" id="S0KXP2"/>
<sequence>MDIPTIVAQQKIFYSTNQTRPLAFRLTQLKKLERAILAYTDQLYQAFEQDLHKSAFETYATEIGYVLQSIRQTRKKLARWMRPKKAKNPTYLLGASSYSIFEPLGTVLIIGPFNYPFQLVIEPLIGAIAAGNTVIIKPSEYTPHVTNVLKDMIHSIFEPEFVAVVPGAIEETTTLLHQPVDHIFFTGSPAVGKIVMKAASERLIPVTLELGGKSPAIVTQSSDIQTAAEKIAWGKFLNAGQTCVAPDYVLVEETIAHDFTRELTLYLQKFYGLEPKESPDFGRLATEKHASRFVDLLQHTTGKVILGGEIDAPSRYVAPTIVTELSFEDALMQEELFGPVLPILTYRQSHFEQDVLHPIQQREKPLALYLFTKEKKEEDLVLANLSFGGGVINDTLLHLTNEYLPFGGVGQSGMGHYHGHYSFLTFSHQKAIVKKRDLPKLSMLYPPYTDKKFALVKKFMK</sequence>
<accession>S0KXP2</accession>
<comment type="caution">
    <text evidence="9">The sequence shown here is derived from an EMBL/GenBank/DDBJ whole genome shotgun (WGS) entry which is preliminary data.</text>
</comment>
<dbReference type="Proteomes" id="UP000015961">
    <property type="component" value="Unassembled WGS sequence"/>
</dbReference>
<evidence type="ECO:0000256" key="2">
    <source>
        <dbReference type="ARBA" id="ARBA00023002"/>
    </source>
</evidence>
<dbReference type="PROSITE" id="PS00687">
    <property type="entry name" value="ALDEHYDE_DEHYDR_GLU"/>
    <property type="match status" value="1"/>
</dbReference>
<evidence type="ECO:0000256" key="4">
    <source>
        <dbReference type="PIRNR" id="PIRNR036492"/>
    </source>
</evidence>
<dbReference type="PROSITE" id="PS00070">
    <property type="entry name" value="ALDEHYDE_DEHYDR_CYS"/>
    <property type="match status" value="1"/>
</dbReference>
<dbReference type="STRING" id="1140003.OMY_00280"/>
<feature type="active site" evidence="5 6">
    <location>
        <position position="209"/>
    </location>
</feature>
<comment type="similarity">
    <text evidence="1 4 7">Belongs to the aldehyde dehydrogenase family.</text>
</comment>
<gene>
    <name evidence="9" type="ORF">I573_00275</name>
</gene>
<dbReference type="InterPro" id="IPR029510">
    <property type="entry name" value="Ald_DH_CS_GLU"/>
</dbReference>
<dbReference type="eggNOG" id="COG1012">
    <property type="taxonomic scope" value="Bacteria"/>
</dbReference>
<dbReference type="PATRIC" id="fig|1140003.3.peg.274"/>
<dbReference type="FunFam" id="3.40.309.10:FF:000003">
    <property type="entry name" value="Aldehyde dehydrogenase"/>
    <property type="match status" value="1"/>
</dbReference>
<evidence type="ECO:0000256" key="3">
    <source>
        <dbReference type="ARBA" id="ARBA00023027"/>
    </source>
</evidence>
<dbReference type="GO" id="GO:0006081">
    <property type="term" value="P:aldehyde metabolic process"/>
    <property type="evidence" value="ECO:0007669"/>
    <property type="project" value="InterPro"/>
</dbReference>
<dbReference type="PANTHER" id="PTHR43570">
    <property type="entry name" value="ALDEHYDE DEHYDROGENASE"/>
    <property type="match status" value="1"/>
</dbReference>
<feature type="active site" evidence="5">
    <location>
        <position position="243"/>
    </location>
</feature>
<dbReference type="InterPro" id="IPR016163">
    <property type="entry name" value="Ald_DH_C"/>
</dbReference>
<proteinExistence type="inferred from homology"/>
<dbReference type="EMBL" id="ASWO01000001">
    <property type="protein sequence ID" value="EOT87219.1"/>
    <property type="molecule type" value="Genomic_DNA"/>
</dbReference>
<dbReference type="Gene3D" id="3.40.309.10">
    <property type="entry name" value="Aldehyde Dehydrogenase, Chain A, domain 2"/>
    <property type="match status" value="1"/>
</dbReference>
<dbReference type="OrthoDB" id="9762913at2"/>
<evidence type="ECO:0000256" key="5">
    <source>
        <dbReference type="PIRSR" id="PIRSR036492-1"/>
    </source>
</evidence>
<dbReference type="SUPFAM" id="SSF53720">
    <property type="entry name" value="ALDH-like"/>
    <property type="match status" value="1"/>
</dbReference>
<keyword evidence="2 4" id="KW-0560">Oxidoreductase</keyword>
<name>S0KXP2_9ENTE</name>
<protein>
    <recommendedName>
        <fullName evidence="4">Aldehyde dehydrogenase</fullName>
    </recommendedName>
</protein>
<reference evidence="9 10" key="1">
    <citation type="submission" date="2013-03" db="EMBL/GenBank/DDBJ databases">
        <title>The Genome Sequence of Enterococcus sulfureus ATCC_49903 (PacBio/Illumina hybrid assembly).</title>
        <authorList>
            <consortium name="The Broad Institute Genomics Platform"/>
            <consortium name="The Broad Institute Genome Sequencing Center for Infectious Disease"/>
            <person name="Earl A."/>
            <person name="Russ C."/>
            <person name="Gilmore M."/>
            <person name="Surin D."/>
            <person name="Walker B."/>
            <person name="Young S."/>
            <person name="Zeng Q."/>
            <person name="Gargeya S."/>
            <person name="Fitzgerald M."/>
            <person name="Haas B."/>
            <person name="Abouelleil A."/>
            <person name="Allen A.W."/>
            <person name="Alvarado L."/>
            <person name="Arachchi H.M."/>
            <person name="Berlin A.M."/>
            <person name="Chapman S.B."/>
            <person name="Gainer-Dewar J."/>
            <person name="Goldberg J."/>
            <person name="Griggs A."/>
            <person name="Gujja S."/>
            <person name="Hansen M."/>
            <person name="Howarth C."/>
            <person name="Imamovic A."/>
            <person name="Ireland A."/>
            <person name="Larimer J."/>
            <person name="McCowan C."/>
            <person name="Murphy C."/>
            <person name="Pearson M."/>
            <person name="Poon T.W."/>
            <person name="Priest M."/>
            <person name="Roberts A."/>
            <person name="Saif S."/>
            <person name="Shea T."/>
            <person name="Sisk P."/>
            <person name="Sykes S."/>
            <person name="Wortman J."/>
            <person name="Nusbaum C."/>
            <person name="Birren B."/>
        </authorList>
    </citation>
    <scope>NUCLEOTIDE SEQUENCE [LARGE SCALE GENOMIC DNA]</scope>
    <source>
        <strain evidence="9 10">ATCC 49903</strain>
    </source>
</reference>
<evidence type="ECO:0000313" key="10">
    <source>
        <dbReference type="Proteomes" id="UP000015961"/>
    </source>
</evidence>
<dbReference type="PIRSF" id="PIRSF036492">
    <property type="entry name" value="ALDH"/>
    <property type="match status" value="1"/>
</dbReference>
<feature type="domain" description="Aldehyde dehydrogenase" evidence="8">
    <location>
        <begin position="18"/>
        <end position="432"/>
    </location>
</feature>
<keyword evidence="3" id="KW-0520">NAD</keyword>
<evidence type="ECO:0000256" key="6">
    <source>
        <dbReference type="PROSITE-ProRule" id="PRU10007"/>
    </source>
</evidence>
<evidence type="ECO:0000256" key="1">
    <source>
        <dbReference type="ARBA" id="ARBA00009986"/>
    </source>
</evidence>
<organism evidence="9 10">
    <name type="scientific">Enterococcus sulfureus ATCC 49903</name>
    <dbReference type="NCBI Taxonomy" id="1140003"/>
    <lineage>
        <taxon>Bacteria</taxon>
        <taxon>Bacillati</taxon>
        <taxon>Bacillota</taxon>
        <taxon>Bacilli</taxon>
        <taxon>Lactobacillales</taxon>
        <taxon>Enterococcaceae</taxon>
        <taxon>Enterococcus</taxon>
    </lineage>
</organism>
<keyword evidence="10" id="KW-1185">Reference proteome</keyword>
<dbReference type="InterPro" id="IPR016162">
    <property type="entry name" value="Ald_DH_N"/>
</dbReference>
<dbReference type="InterPro" id="IPR012394">
    <property type="entry name" value="Aldehyde_DH_NAD(P)"/>
</dbReference>
<evidence type="ECO:0000256" key="7">
    <source>
        <dbReference type="RuleBase" id="RU003345"/>
    </source>
</evidence>
<evidence type="ECO:0000259" key="8">
    <source>
        <dbReference type="Pfam" id="PF00171"/>
    </source>
</evidence>
<dbReference type="PANTHER" id="PTHR43570:SF16">
    <property type="entry name" value="ALDEHYDE DEHYDROGENASE TYPE III, ISOFORM Q"/>
    <property type="match status" value="1"/>
</dbReference>
<dbReference type="GO" id="GO:0004029">
    <property type="term" value="F:aldehyde dehydrogenase (NAD+) activity"/>
    <property type="evidence" value="ECO:0007669"/>
    <property type="project" value="TreeGrafter"/>
</dbReference>
<dbReference type="FunFam" id="3.40.605.10:FF:000004">
    <property type="entry name" value="Aldehyde dehydrogenase"/>
    <property type="match status" value="1"/>
</dbReference>
<dbReference type="Gene3D" id="3.40.605.10">
    <property type="entry name" value="Aldehyde Dehydrogenase, Chain A, domain 1"/>
    <property type="match status" value="1"/>
</dbReference>
<dbReference type="Pfam" id="PF00171">
    <property type="entry name" value="Aldedh"/>
    <property type="match status" value="1"/>
</dbReference>
<dbReference type="RefSeq" id="WP_016184771.1">
    <property type="nucleotide sequence ID" value="NZ_ASWO01000001.1"/>
</dbReference>
<dbReference type="InterPro" id="IPR016161">
    <property type="entry name" value="Ald_DH/histidinol_DH"/>
</dbReference>
<dbReference type="CDD" id="cd07136">
    <property type="entry name" value="ALDH_YwdH-P39616"/>
    <property type="match status" value="1"/>
</dbReference>
<dbReference type="InterPro" id="IPR015590">
    <property type="entry name" value="Aldehyde_DH_dom"/>
</dbReference>